<dbReference type="AlphaFoldDB" id="A0A0L0DXC6"/>
<evidence type="ECO:0000313" key="2">
    <source>
        <dbReference type="Proteomes" id="UP000054408"/>
    </source>
</evidence>
<evidence type="ECO:0000313" key="1">
    <source>
        <dbReference type="EMBL" id="KNC56183.1"/>
    </source>
</evidence>
<keyword evidence="2" id="KW-1185">Reference proteome</keyword>
<proteinExistence type="predicted"/>
<name>A0A0L0DXC6_THETB</name>
<dbReference type="Proteomes" id="UP000054408">
    <property type="component" value="Unassembled WGS sequence"/>
</dbReference>
<accession>A0A0L0DXC6</accession>
<dbReference type="GeneID" id="25569609"/>
<reference evidence="1 2" key="1">
    <citation type="submission" date="2010-05" db="EMBL/GenBank/DDBJ databases">
        <title>The Genome Sequence of Thecamonas trahens ATCC 50062.</title>
        <authorList>
            <consortium name="The Broad Institute Genome Sequencing Platform"/>
            <person name="Russ C."/>
            <person name="Cuomo C."/>
            <person name="Shea T."/>
            <person name="Young S.K."/>
            <person name="Zeng Q."/>
            <person name="Koehrsen M."/>
            <person name="Haas B."/>
            <person name="Borodovsky M."/>
            <person name="Guigo R."/>
            <person name="Alvarado L."/>
            <person name="Berlin A."/>
            <person name="Bochicchio J."/>
            <person name="Borenstein D."/>
            <person name="Chapman S."/>
            <person name="Chen Z."/>
            <person name="Freedman E."/>
            <person name="Gellesch M."/>
            <person name="Goldberg J."/>
            <person name="Griggs A."/>
            <person name="Gujja S."/>
            <person name="Heilman E."/>
            <person name="Heiman D."/>
            <person name="Hepburn T."/>
            <person name="Howarth C."/>
            <person name="Jen D."/>
            <person name="Larson L."/>
            <person name="Mehta T."/>
            <person name="Park D."/>
            <person name="Pearson M."/>
            <person name="Roberts A."/>
            <person name="Saif S."/>
            <person name="Shenoy N."/>
            <person name="Sisk P."/>
            <person name="Stolte C."/>
            <person name="Sykes S."/>
            <person name="Thomson T."/>
            <person name="Walk T."/>
            <person name="White J."/>
            <person name="Yandava C."/>
            <person name="Burger G."/>
            <person name="Gray M.W."/>
            <person name="Holland P.W.H."/>
            <person name="King N."/>
            <person name="Lang F.B.F."/>
            <person name="Roger A.J."/>
            <person name="Ruiz-Trillo I."/>
            <person name="Lander E."/>
            <person name="Nusbaum C."/>
        </authorList>
    </citation>
    <scope>NUCLEOTIDE SEQUENCE [LARGE SCALE GENOMIC DNA]</scope>
    <source>
        <strain evidence="1 2">ATCC 50062</strain>
    </source>
</reference>
<organism evidence="1 2">
    <name type="scientific">Thecamonas trahens ATCC 50062</name>
    <dbReference type="NCBI Taxonomy" id="461836"/>
    <lineage>
        <taxon>Eukaryota</taxon>
        <taxon>Apusozoa</taxon>
        <taxon>Apusomonadida</taxon>
        <taxon>Apusomonadidae</taxon>
        <taxon>Thecamonas</taxon>
    </lineage>
</organism>
<dbReference type="RefSeq" id="XP_013761233.1">
    <property type="nucleotide sequence ID" value="XM_013905779.1"/>
</dbReference>
<dbReference type="SUPFAM" id="SSF69318">
    <property type="entry name" value="Integrin alpha N-terminal domain"/>
    <property type="match status" value="1"/>
</dbReference>
<gene>
    <name evidence="1" type="ORF">AMSG_11694</name>
</gene>
<dbReference type="InterPro" id="IPR028994">
    <property type="entry name" value="Integrin_alpha_N"/>
</dbReference>
<sequence>MMGSPVATVFGPLSSFIPGNPLIVGNAPFAQQAIGGPRLQDAPAFPLLLSTVVIAAAPNSSISSTKVYAVTLQAPLPAPPSVTLLYSFSGDVNEWISTTVLDTTAVVAIGGTTPYVLSSPLNPTPFALTPVLPQAPSSGTQFNTLVSGDLNGDGLDDFVAGGSSTNFADTGLLMVAIAEPPHATTLPSAKFSIYAILSGDPGVGAFSPVFSIALWSLSPFPSIVAVSFPFAFAASPAQVFAVRFDPTRGASSHLYGLSLLYDSSNLGGTGMISAPVGTPLPHTPLVLASPCPTVPHDYCAMAALPQALPITSFSQTTLAGLHAPLSSSLWTLGLIDDDTETDLAILIDGVIHVYLNNIVAAAASSDEPAWRHVTGPSITAYRSGAFSIVGPVLADVDADGDLDLVLAVVTAAGSEVFQLAYFANIGSGHFAIIAPLAITTGVSFNAIADSLLMPLPLLHPNVASGCANLPQLEL</sequence>
<evidence type="ECO:0008006" key="3">
    <source>
        <dbReference type="Google" id="ProtNLM"/>
    </source>
</evidence>
<dbReference type="EMBL" id="GL349440">
    <property type="protein sequence ID" value="KNC56183.1"/>
    <property type="molecule type" value="Genomic_DNA"/>
</dbReference>
<protein>
    <recommendedName>
        <fullName evidence="3">FG-GAP repeat protein</fullName>
    </recommendedName>
</protein>